<feature type="compositionally biased region" description="Low complexity" evidence="1">
    <location>
        <begin position="136"/>
        <end position="146"/>
    </location>
</feature>
<sequence length="182" mass="20624">MCKFNNRLFNFALIVFAIIHISLTSPINRKLSRNSFSDYYDYDQDLELNFDQRQNGSENYRVNFNGFLIALPAGDVTNNSDVLSILGISESDLLTLMDNFDIEPTADVEKPQILNERPAESSEDLFLPKPGEARDSSSGGDTSGKSISDRHSGIEDAGKPYKPHKMKLHFANFLKLLRRRFN</sequence>
<accession>A0A7R8YXQ5</accession>
<evidence type="ECO:0000256" key="2">
    <source>
        <dbReference type="SAM" id="SignalP"/>
    </source>
</evidence>
<dbReference type="OrthoDB" id="8192989at2759"/>
<feature type="region of interest" description="Disordered" evidence="1">
    <location>
        <begin position="107"/>
        <end position="162"/>
    </location>
</feature>
<protein>
    <submittedName>
        <fullName evidence="3">Uncharacterized protein</fullName>
    </submittedName>
</protein>
<evidence type="ECO:0000313" key="4">
    <source>
        <dbReference type="Proteomes" id="UP000594454"/>
    </source>
</evidence>
<organism evidence="3 4">
    <name type="scientific">Hermetia illucens</name>
    <name type="common">Black soldier fly</name>
    <dbReference type="NCBI Taxonomy" id="343691"/>
    <lineage>
        <taxon>Eukaryota</taxon>
        <taxon>Metazoa</taxon>
        <taxon>Ecdysozoa</taxon>
        <taxon>Arthropoda</taxon>
        <taxon>Hexapoda</taxon>
        <taxon>Insecta</taxon>
        <taxon>Pterygota</taxon>
        <taxon>Neoptera</taxon>
        <taxon>Endopterygota</taxon>
        <taxon>Diptera</taxon>
        <taxon>Brachycera</taxon>
        <taxon>Stratiomyomorpha</taxon>
        <taxon>Stratiomyidae</taxon>
        <taxon>Hermetiinae</taxon>
        <taxon>Hermetia</taxon>
    </lineage>
</organism>
<name>A0A7R8YXQ5_HERIL</name>
<dbReference type="InParanoid" id="A0A7R8YXQ5"/>
<dbReference type="EMBL" id="LR899011">
    <property type="protein sequence ID" value="CAD7086010.1"/>
    <property type="molecule type" value="Genomic_DNA"/>
</dbReference>
<keyword evidence="2" id="KW-0732">Signal</keyword>
<feature type="chain" id="PRO_5030638371" evidence="2">
    <location>
        <begin position="25"/>
        <end position="182"/>
    </location>
</feature>
<feature type="compositionally biased region" description="Basic and acidic residues" evidence="1">
    <location>
        <begin position="147"/>
        <end position="159"/>
    </location>
</feature>
<keyword evidence="4" id="KW-1185">Reference proteome</keyword>
<proteinExistence type="predicted"/>
<dbReference type="AlphaFoldDB" id="A0A7R8YXQ5"/>
<reference evidence="3 4" key="1">
    <citation type="submission" date="2020-11" db="EMBL/GenBank/DDBJ databases">
        <authorList>
            <person name="Wallbank WR R."/>
            <person name="Pardo Diaz C."/>
            <person name="Kozak K."/>
            <person name="Martin S."/>
            <person name="Jiggins C."/>
            <person name="Moest M."/>
            <person name="Warren A I."/>
            <person name="Generalovic N T."/>
            <person name="Byers J.R.P. K."/>
            <person name="Montejo-Kovacevich G."/>
            <person name="Yen C E."/>
        </authorList>
    </citation>
    <scope>NUCLEOTIDE SEQUENCE [LARGE SCALE GENOMIC DNA]</scope>
</reference>
<dbReference type="Proteomes" id="UP000594454">
    <property type="component" value="Chromosome 3"/>
</dbReference>
<feature type="signal peptide" evidence="2">
    <location>
        <begin position="1"/>
        <end position="24"/>
    </location>
</feature>
<evidence type="ECO:0000313" key="3">
    <source>
        <dbReference type="EMBL" id="CAD7086010.1"/>
    </source>
</evidence>
<gene>
    <name evidence="3" type="ORF">HERILL_LOCUS8812</name>
</gene>
<evidence type="ECO:0000256" key="1">
    <source>
        <dbReference type="SAM" id="MobiDB-lite"/>
    </source>
</evidence>